<feature type="coiled-coil region" evidence="1">
    <location>
        <begin position="98"/>
        <end position="129"/>
    </location>
</feature>
<keyword evidence="1" id="KW-0175">Coiled coil</keyword>
<dbReference type="Proteomes" id="UP001465668">
    <property type="component" value="Unassembled WGS sequence"/>
</dbReference>
<evidence type="ECO:0000313" key="3">
    <source>
        <dbReference type="Proteomes" id="UP001465668"/>
    </source>
</evidence>
<gene>
    <name evidence="2" type="ORF">SCAR479_11884</name>
</gene>
<name>A0ABR2XC49_9PEZI</name>
<evidence type="ECO:0000313" key="2">
    <source>
        <dbReference type="EMBL" id="KAK9771405.1"/>
    </source>
</evidence>
<keyword evidence="3" id="KW-1185">Reference proteome</keyword>
<evidence type="ECO:0000256" key="1">
    <source>
        <dbReference type="SAM" id="Coils"/>
    </source>
</evidence>
<accession>A0ABR2XC49</accession>
<dbReference type="EMBL" id="JARVKM010000075">
    <property type="protein sequence ID" value="KAK9771405.1"/>
    <property type="molecule type" value="Genomic_DNA"/>
</dbReference>
<proteinExistence type="predicted"/>
<reference evidence="2 3" key="1">
    <citation type="submission" date="2024-02" db="EMBL/GenBank/DDBJ databases">
        <title>First draft genome assembly of two strains of Seiridium cardinale.</title>
        <authorList>
            <person name="Emiliani G."/>
            <person name="Scali E."/>
        </authorList>
    </citation>
    <scope>NUCLEOTIDE SEQUENCE [LARGE SCALE GENOMIC DNA]</scope>
    <source>
        <strain evidence="2 3">BM-138-000479</strain>
    </source>
</reference>
<organism evidence="2 3">
    <name type="scientific">Seiridium cardinale</name>
    <dbReference type="NCBI Taxonomy" id="138064"/>
    <lineage>
        <taxon>Eukaryota</taxon>
        <taxon>Fungi</taxon>
        <taxon>Dikarya</taxon>
        <taxon>Ascomycota</taxon>
        <taxon>Pezizomycotina</taxon>
        <taxon>Sordariomycetes</taxon>
        <taxon>Xylariomycetidae</taxon>
        <taxon>Amphisphaeriales</taxon>
        <taxon>Sporocadaceae</taxon>
        <taxon>Seiridium</taxon>
    </lineage>
</organism>
<protein>
    <submittedName>
        <fullName evidence="2">Uncharacterized protein</fullName>
    </submittedName>
</protein>
<sequence length="129" mass="14955">MITPAISDCRSRIETFLEKVLEKYGGRLLRPTGSRRGLADVARMIQWHLCEADDVERIRENVRKAMDFVQLVQTRAQGQVIVQEQNDNIIAERLTFIEEAQSQAVEEVMARLKQLIEKLEADSRRKDED</sequence>
<comment type="caution">
    <text evidence="2">The sequence shown here is derived from an EMBL/GenBank/DDBJ whole genome shotgun (WGS) entry which is preliminary data.</text>
</comment>